<evidence type="ECO:0000313" key="2">
    <source>
        <dbReference type="Proteomes" id="UP000236311"/>
    </source>
</evidence>
<organism evidence="1 2">
    <name type="scientific">Acetatifactor muris</name>
    <dbReference type="NCBI Taxonomy" id="879566"/>
    <lineage>
        <taxon>Bacteria</taxon>
        <taxon>Bacillati</taxon>
        <taxon>Bacillota</taxon>
        <taxon>Clostridia</taxon>
        <taxon>Lachnospirales</taxon>
        <taxon>Lachnospiraceae</taxon>
        <taxon>Acetatifactor</taxon>
    </lineage>
</organism>
<accession>A0A2K4ZKD6</accession>
<evidence type="ECO:0000313" key="1">
    <source>
        <dbReference type="EMBL" id="SOY30931.1"/>
    </source>
</evidence>
<dbReference type="OrthoDB" id="1666742at2"/>
<proteinExistence type="predicted"/>
<gene>
    <name evidence="1" type="ORF">AMURIS_03665</name>
</gene>
<dbReference type="AlphaFoldDB" id="A0A2K4ZKD6"/>
<keyword evidence="2" id="KW-1185">Reference proteome</keyword>
<reference evidence="1 2" key="1">
    <citation type="submission" date="2018-01" db="EMBL/GenBank/DDBJ databases">
        <authorList>
            <person name="Gaut B.S."/>
            <person name="Morton B.R."/>
            <person name="Clegg M.T."/>
            <person name="Duvall M.R."/>
        </authorList>
    </citation>
    <scope>NUCLEOTIDE SEQUENCE [LARGE SCALE GENOMIC DNA]</scope>
    <source>
        <strain evidence="1">GP69</strain>
    </source>
</reference>
<dbReference type="EMBL" id="OFSM01000020">
    <property type="protein sequence ID" value="SOY30931.1"/>
    <property type="molecule type" value="Genomic_DNA"/>
</dbReference>
<dbReference type="Proteomes" id="UP000236311">
    <property type="component" value="Unassembled WGS sequence"/>
</dbReference>
<protein>
    <submittedName>
        <fullName evidence="1">Uncharacterized protein</fullName>
    </submittedName>
</protein>
<sequence>MRKIKELIYRIKPPCPECPYKLGLVHTLANPCPACRDNGYRTFERFQRFGRGLPERPDDAGA</sequence>
<dbReference type="RefSeq" id="WP_103240942.1">
    <property type="nucleotide sequence ID" value="NZ_JANJZD010000020.1"/>
</dbReference>
<name>A0A2K4ZKD6_9FIRM</name>